<dbReference type="OrthoDB" id="120976at2759"/>
<evidence type="ECO:0000313" key="1">
    <source>
        <dbReference type="EMBL" id="KIM85072.1"/>
    </source>
</evidence>
<dbReference type="Proteomes" id="UP000054166">
    <property type="component" value="Unassembled WGS sequence"/>
</dbReference>
<reference evidence="1 2" key="1">
    <citation type="submission" date="2014-04" db="EMBL/GenBank/DDBJ databases">
        <authorList>
            <consortium name="DOE Joint Genome Institute"/>
            <person name="Kuo A."/>
            <person name="Tarkka M."/>
            <person name="Buscot F."/>
            <person name="Kohler A."/>
            <person name="Nagy L.G."/>
            <person name="Floudas D."/>
            <person name="Copeland A."/>
            <person name="Barry K.W."/>
            <person name="Cichocki N."/>
            <person name="Veneault-Fourrey C."/>
            <person name="LaButti K."/>
            <person name="Lindquist E.A."/>
            <person name="Lipzen A."/>
            <person name="Lundell T."/>
            <person name="Morin E."/>
            <person name="Murat C."/>
            <person name="Sun H."/>
            <person name="Tunlid A."/>
            <person name="Henrissat B."/>
            <person name="Grigoriev I.V."/>
            <person name="Hibbett D.S."/>
            <person name="Martin F."/>
            <person name="Nordberg H.P."/>
            <person name="Cantor M.N."/>
            <person name="Hua S.X."/>
        </authorList>
    </citation>
    <scope>NUCLEOTIDE SEQUENCE [LARGE SCALE GENOMIC DNA]</scope>
    <source>
        <strain evidence="1 2">F 1598</strain>
    </source>
</reference>
<dbReference type="AlphaFoldDB" id="A0A0C3C5Y4"/>
<dbReference type="InterPro" id="IPR032675">
    <property type="entry name" value="LRR_dom_sf"/>
</dbReference>
<protein>
    <submittedName>
        <fullName evidence="1">Uncharacterized protein</fullName>
    </submittedName>
</protein>
<name>A0A0C3C5Y4_PILCF</name>
<sequence length="199" mass="22106">PNSFLSLSILVFSGTPIRDFDLVHLHHLPRLAKLVLDDTEIGNEAIFLLVPLKRSLVDLSVASNPHIGDDAVPALLLLRKLSYLSILDTGIGMVGLRRMTWMIHEEDRVIGIEIPTICEFYIDNMQSKYMINPKGPLIVEPAACAALSVSALKRNLAEHAVFNPTILTNGSKAELVARLENILETRKLDMLVRDMMWGG</sequence>
<evidence type="ECO:0000313" key="2">
    <source>
        <dbReference type="Proteomes" id="UP000054166"/>
    </source>
</evidence>
<dbReference type="EMBL" id="KN832986">
    <property type="protein sequence ID" value="KIM85072.1"/>
    <property type="molecule type" value="Genomic_DNA"/>
</dbReference>
<feature type="non-terminal residue" evidence="1">
    <location>
        <position position="1"/>
    </location>
</feature>
<gene>
    <name evidence="1" type="ORF">PILCRDRAFT_67401</name>
</gene>
<accession>A0A0C3C5Y4</accession>
<proteinExistence type="predicted"/>
<keyword evidence="2" id="KW-1185">Reference proteome</keyword>
<organism evidence="1 2">
    <name type="scientific">Piloderma croceum (strain F 1598)</name>
    <dbReference type="NCBI Taxonomy" id="765440"/>
    <lineage>
        <taxon>Eukaryota</taxon>
        <taxon>Fungi</taxon>
        <taxon>Dikarya</taxon>
        <taxon>Basidiomycota</taxon>
        <taxon>Agaricomycotina</taxon>
        <taxon>Agaricomycetes</taxon>
        <taxon>Agaricomycetidae</taxon>
        <taxon>Atheliales</taxon>
        <taxon>Atheliaceae</taxon>
        <taxon>Piloderma</taxon>
    </lineage>
</organism>
<dbReference type="SUPFAM" id="SSF52047">
    <property type="entry name" value="RNI-like"/>
    <property type="match status" value="1"/>
</dbReference>
<reference evidence="2" key="2">
    <citation type="submission" date="2015-01" db="EMBL/GenBank/DDBJ databases">
        <title>Evolutionary Origins and Diversification of the Mycorrhizal Mutualists.</title>
        <authorList>
            <consortium name="DOE Joint Genome Institute"/>
            <consortium name="Mycorrhizal Genomics Consortium"/>
            <person name="Kohler A."/>
            <person name="Kuo A."/>
            <person name="Nagy L.G."/>
            <person name="Floudas D."/>
            <person name="Copeland A."/>
            <person name="Barry K.W."/>
            <person name="Cichocki N."/>
            <person name="Veneault-Fourrey C."/>
            <person name="LaButti K."/>
            <person name="Lindquist E.A."/>
            <person name="Lipzen A."/>
            <person name="Lundell T."/>
            <person name="Morin E."/>
            <person name="Murat C."/>
            <person name="Riley R."/>
            <person name="Ohm R."/>
            <person name="Sun H."/>
            <person name="Tunlid A."/>
            <person name="Henrissat B."/>
            <person name="Grigoriev I.V."/>
            <person name="Hibbett D.S."/>
            <person name="Martin F."/>
        </authorList>
    </citation>
    <scope>NUCLEOTIDE SEQUENCE [LARGE SCALE GENOMIC DNA]</scope>
    <source>
        <strain evidence="2">F 1598</strain>
    </source>
</reference>
<dbReference type="STRING" id="765440.A0A0C3C5Y4"/>
<dbReference type="Gene3D" id="3.80.10.10">
    <property type="entry name" value="Ribonuclease Inhibitor"/>
    <property type="match status" value="1"/>
</dbReference>
<dbReference type="HOGENOM" id="CLU_079428_0_0_1"/>
<dbReference type="InParanoid" id="A0A0C3C5Y4"/>